<sequence>MVDPRRRNRQLAVFLVSLILLNFPALAIVDGIILPSGVPLTPYYLLLVWIGTIALTALTVVWRRG</sequence>
<keyword evidence="3" id="KW-1185">Reference proteome</keyword>
<organism evidence="2 3">
    <name type="scientific">Benzoatithermus flavus</name>
    <dbReference type="NCBI Taxonomy" id="3108223"/>
    <lineage>
        <taxon>Bacteria</taxon>
        <taxon>Pseudomonadati</taxon>
        <taxon>Pseudomonadota</taxon>
        <taxon>Alphaproteobacteria</taxon>
        <taxon>Geminicoccales</taxon>
        <taxon>Geminicoccaceae</taxon>
        <taxon>Benzoatithermus</taxon>
    </lineage>
</organism>
<dbReference type="Proteomes" id="UP001375743">
    <property type="component" value="Unassembled WGS sequence"/>
</dbReference>
<evidence type="ECO:0000313" key="2">
    <source>
        <dbReference type="EMBL" id="MEK0085584.1"/>
    </source>
</evidence>
<comment type="caution">
    <text evidence="2">The sequence shown here is derived from an EMBL/GenBank/DDBJ whole genome shotgun (WGS) entry which is preliminary data.</text>
</comment>
<evidence type="ECO:0008006" key="4">
    <source>
        <dbReference type="Google" id="ProtNLM"/>
    </source>
</evidence>
<dbReference type="EMBL" id="JBBLZC010000030">
    <property type="protein sequence ID" value="MEK0085584.1"/>
    <property type="molecule type" value="Genomic_DNA"/>
</dbReference>
<feature type="transmembrane region" description="Helical" evidence="1">
    <location>
        <begin position="43"/>
        <end position="62"/>
    </location>
</feature>
<evidence type="ECO:0000313" key="3">
    <source>
        <dbReference type="Proteomes" id="UP001375743"/>
    </source>
</evidence>
<keyword evidence="1" id="KW-1133">Transmembrane helix</keyword>
<name>A0ABU8XWZ7_9PROT</name>
<keyword evidence="1" id="KW-0472">Membrane</keyword>
<keyword evidence="1" id="KW-0812">Transmembrane</keyword>
<proteinExistence type="predicted"/>
<reference evidence="2 3" key="1">
    <citation type="submission" date="2024-01" db="EMBL/GenBank/DDBJ databases">
        <title>Multi-omics insights into the function and evolution of sodium benzoate biodegradation pathways in Benzoatithermus flavus gen. nov., sp. nov. from hot spring.</title>
        <authorList>
            <person name="Hu C.-J."/>
            <person name="Li W.-J."/>
        </authorList>
    </citation>
    <scope>NUCLEOTIDE SEQUENCE [LARGE SCALE GENOMIC DNA]</scope>
    <source>
        <strain evidence="2 3">SYSU G07066</strain>
    </source>
</reference>
<accession>A0ABU8XWZ7</accession>
<gene>
    <name evidence="2" type="ORF">U1T56_20720</name>
</gene>
<evidence type="ECO:0000256" key="1">
    <source>
        <dbReference type="SAM" id="Phobius"/>
    </source>
</evidence>
<protein>
    <recommendedName>
        <fullName evidence="4">DUF3311 domain-containing protein</fullName>
    </recommendedName>
</protein>
<dbReference type="RefSeq" id="WP_418161434.1">
    <property type="nucleotide sequence ID" value="NZ_JBBLZC010000030.1"/>
</dbReference>